<dbReference type="PANTHER" id="PTHR43827">
    <property type="entry name" value="2,5-DIKETO-D-GLUCONIC ACID REDUCTASE"/>
    <property type="match status" value="1"/>
</dbReference>
<reference evidence="5 6" key="1">
    <citation type="journal article" date="2019" name="Int. J. Syst. Evol. Microbiol.">
        <title>The Global Catalogue of Microorganisms (GCM) 10K type strain sequencing project: providing services to taxonomists for standard genome sequencing and annotation.</title>
        <authorList>
            <consortium name="The Broad Institute Genomics Platform"/>
            <consortium name="The Broad Institute Genome Sequencing Center for Infectious Disease"/>
            <person name="Wu L."/>
            <person name="Ma J."/>
        </authorList>
    </citation>
    <scope>NUCLEOTIDE SEQUENCE [LARGE SCALE GENOMIC DNA]</scope>
    <source>
        <strain evidence="5 6">CGMCC 1.12553</strain>
    </source>
</reference>
<dbReference type="RefSeq" id="WP_267622321.1">
    <property type="nucleotide sequence ID" value="NZ_JAODIW010000006.1"/>
</dbReference>
<dbReference type="PANTHER" id="PTHR43827:SF3">
    <property type="entry name" value="NADP-DEPENDENT OXIDOREDUCTASE DOMAIN-CONTAINING PROTEIN"/>
    <property type="match status" value="1"/>
</dbReference>
<gene>
    <name evidence="5" type="ORF">ACFO0N_05385</name>
</gene>
<proteinExistence type="inferred from homology"/>
<evidence type="ECO:0000256" key="1">
    <source>
        <dbReference type="ARBA" id="ARBA00007905"/>
    </source>
</evidence>
<keyword evidence="3" id="KW-0560">Oxidoreductase</keyword>
<dbReference type="PIRSF" id="PIRSF000097">
    <property type="entry name" value="AKR"/>
    <property type="match status" value="1"/>
</dbReference>
<evidence type="ECO:0000313" key="5">
    <source>
        <dbReference type="EMBL" id="MFC4357381.1"/>
    </source>
</evidence>
<comment type="caution">
    <text evidence="5">The sequence shown here is derived from an EMBL/GenBank/DDBJ whole genome shotgun (WGS) entry which is preliminary data.</text>
</comment>
<dbReference type="AlphaFoldDB" id="A0ABD5PA84"/>
<keyword evidence="6" id="KW-1185">Reference proteome</keyword>
<organism evidence="5 6">
    <name type="scientific">Halobium salinum</name>
    <dbReference type="NCBI Taxonomy" id="1364940"/>
    <lineage>
        <taxon>Archaea</taxon>
        <taxon>Methanobacteriati</taxon>
        <taxon>Methanobacteriota</taxon>
        <taxon>Stenosarchaea group</taxon>
        <taxon>Halobacteria</taxon>
        <taxon>Halobacteriales</taxon>
        <taxon>Haloferacaceae</taxon>
        <taxon>Halobium</taxon>
    </lineage>
</organism>
<comment type="similarity">
    <text evidence="1">Belongs to the aldo/keto reductase family.</text>
</comment>
<dbReference type="InterPro" id="IPR018170">
    <property type="entry name" value="Aldo/ket_reductase_CS"/>
</dbReference>
<dbReference type="SUPFAM" id="SSF51430">
    <property type="entry name" value="NAD(P)-linked oxidoreductase"/>
    <property type="match status" value="1"/>
</dbReference>
<dbReference type="PROSITE" id="PS00798">
    <property type="entry name" value="ALDOKETO_REDUCTASE_1"/>
    <property type="match status" value="1"/>
</dbReference>
<dbReference type="PRINTS" id="PR00069">
    <property type="entry name" value="ALDKETRDTASE"/>
</dbReference>
<evidence type="ECO:0000259" key="4">
    <source>
        <dbReference type="Pfam" id="PF00248"/>
    </source>
</evidence>
<dbReference type="GO" id="GO:0016616">
    <property type="term" value="F:oxidoreductase activity, acting on the CH-OH group of donors, NAD or NADP as acceptor"/>
    <property type="evidence" value="ECO:0007669"/>
    <property type="project" value="UniProtKB-ARBA"/>
</dbReference>
<dbReference type="Gene3D" id="3.20.20.100">
    <property type="entry name" value="NADP-dependent oxidoreductase domain"/>
    <property type="match status" value="1"/>
</dbReference>
<keyword evidence="2" id="KW-0521">NADP</keyword>
<dbReference type="InterPro" id="IPR023210">
    <property type="entry name" value="NADP_OxRdtase_dom"/>
</dbReference>
<name>A0ABD5PA84_9EURY</name>
<dbReference type="Proteomes" id="UP001595921">
    <property type="component" value="Unassembled WGS sequence"/>
</dbReference>
<dbReference type="EMBL" id="JBHSDS010000003">
    <property type="protein sequence ID" value="MFC4357381.1"/>
    <property type="molecule type" value="Genomic_DNA"/>
</dbReference>
<evidence type="ECO:0000256" key="3">
    <source>
        <dbReference type="ARBA" id="ARBA00023002"/>
    </source>
</evidence>
<dbReference type="InterPro" id="IPR036812">
    <property type="entry name" value="NAD(P)_OxRdtase_dom_sf"/>
</dbReference>
<evidence type="ECO:0000313" key="6">
    <source>
        <dbReference type="Proteomes" id="UP001595921"/>
    </source>
</evidence>
<dbReference type="PROSITE" id="PS00062">
    <property type="entry name" value="ALDOKETO_REDUCTASE_2"/>
    <property type="match status" value="1"/>
</dbReference>
<evidence type="ECO:0000256" key="2">
    <source>
        <dbReference type="ARBA" id="ARBA00022857"/>
    </source>
</evidence>
<dbReference type="Pfam" id="PF00248">
    <property type="entry name" value="Aldo_ket_red"/>
    <property type="match status" value="1"/>
</dbReference>
<protein>
    <submittedName>
        <fullName evidence="5">Aldo/keto reductase</fullName>
    </submittedName>
</protein>
<sequence>MNDSDEMPRLGLGTYQNEDHDQCVESVRTALDVGYRHVDTAQGYDNEDAVGEGIAAAGVDRDDVFLASKVQTDNLGYRDTLESTRESAERLGVDTVDLMYVHWPLDAYDPEETLPALDELREAGTIRHVGLSNFRPDQLDEAKEHLDAPIYAHQVEMHPLLQQEELHEYAVEDDHLLVAYCPIARAKVEDVEEVVEVAEKHDASPVQVSLAWLTAKENVAAIPKATGEEHIRENFEAREIELDEEDVALIDSIEQEERIVDFDEAPWNQV</sequence>
<accession>A0ABD5PA84</accession>
<feature type="domain" description="NADP-dependent oxidoreductase" evidence="4">
    <location>
        <begin position="9"/>
        <end position="254"/>
    </location>
</feature>
<dbReference type="InterPro" id="IPR020471">
    <property type="entry name" value="AKR"/>
</dbReference>